<organism evidence="2 3">
    <name type="scientific">Myriangium duriaei CBS 260.36</name>
    <dbReference type="NCBI Taxonomy" id="1168546"/>
    <lineage>
        <taxon>Eukaryota</taxon>
        <taxon>Fungi</taxon>
        <taxon>Dikarya</taxon>
        <taxon>Ascomycota</taxon>
        <taxon>Pezizomycotina</taxon>
        <taxon>Dothideomycetes</taxon>
        <taxon>Dothideomycetidae</taxon>
        <taxon>Myriangiales</taxon>
        <taxon>Myriangiaceae</taxon>
        <taxon>Myriangium</taxon>
    </lineage>
</organism>
<evidence type="ECO:0000313" key="2">
    <source>
        <dbReference type="EMBL" id="KAF2148143.1"/>
    </source>
</evidence>
<feature type="region of interest" description="Disordered" evidence="1">
    <location>
        <begin position="1"/>
        <end position="38"/>
    </location>
</feature>
<evidence type="ECO:0000256" key="1">
    <source>
        <dbReference type="SAM" id="MobiDB-lite"/>
    </source>
</evidence>
<comment type="caution">
    <text evidence="2">The sequence shown here is derived from an EMBL/GenBank/DDBJ whole genome shotgun (WGS) entry which is preliminary data.</text>
</comment>
<evidence type="ECO:0000313" key="3">
    <source>
        <dbReference type="Proteomes" id="UP000799439"/>
    </source>
</evidence>
<name>A0A9P4IWQ4_9PEZI</name>
<proteinExistence type="predicted"/>
<protein>
    <submittedName>
        <fullName evidence="2">Uncharacterized protein</fullName>
    </submittedName>
</protein>
<accession>A0A9P4IWQ4</accession>
<reference evidence="2" key="1">
    <citation type="journal article" date="2020" name="Stud. Mycol.">
        <title>101 Dothideomycetes genomes: a test case for predicting lifestyles and emergence of pathogens.</title>
        <authorList>
            <person name="Haridas S."/>
            <person name="Albert R."/>
            <person name="Binder M."/>
            <person name="Bloem J."/>
            <person name="Labutti K."/>
            <person name="Salamov A."/>
            <person name="Andreopoulos B."/>
            <person name="Baker S."/>
            <person name="Barry K."/>
            <person name="Bills G."/>
            <person name="Bluhm B."/>
            <person name="Cannon C."/>
            <person name="Castanera R."/>
            <person name="Culley D."/>
            <person name="Daum C."/>
            <person name="Ezra D."/>
            <person name="Gonzalez J."/>
            <person name="Henrissat B."/>
            <person name="Kuo A."/>
            <person name="Liang C."/>
            <person name="Lipzen A."/>
            <person name="Lutzoni F."/>
            <person name="Magnuson J."/>
            <person name="Mondo S."/>
            <person name="Nolan M."/>
            <person name="Ohm R."/>
            <person name="Pangilinan J."/>
            <person name="Park H.-J."/>
            <person name="Ramirez L."/>
            <person name="Alfaro M."/>
            <person name="Sun H."/>
            <person name="Tritt A."/>
            <person name="Yoshinaga Y."/>
            <person name="Zwiers L.-H."/>
            <person name="Turgeon B."/>
            <person name="Goodwin S."/>
            <person name="Spatafora J."/>
            <person name="Crous P."/>
            <person name="Grigoriev I."/>
        </authorList>
    </citation>
    <scope>NUCLEOTIDE SEQUENCE</scope>
    <source>
        <strain evidence="2">CBS 260.36</strain>
    </source>
</reference>
<gene>
    <name evidence="2" type="ORF">K461DRAFT_283205</name>
</gene>
<dbReference type="AlphaFoldDB" id="A0A9P4IWQ4"/>
<dbReference type="EMBL" id="ML996094">
    <property type="protein sequence ID" value="KAF2148143.1"/>
    <property type="molecule type" value="Genomic_DNA"/>
</dbReference>
<sequence>MKQGVGTPQDYHQAVDEHGSKLFNSTGTDLSECDPPWEGDSALEIMTPNGTYFSLPALGRSPNEVEVRMVLAQFYHEEELPERLKEIMYSLEGVPPDDEPEVTGQKSG</sequence>
<dbReference type="Proteomes" id="UP000799439">
    <property type="component" value="Unassembled WGS sequence"/>
</dbReference>
<keyword evidence="3" id="KW-1185">Reference proteome</keyword>